<keyword evidence="3" id="KW-1185">Reference proteome</keyword>
<evidence type="ECO:0000313" key="3">
    <source>
        <dbReference type="Proteomes" id="UP001551011"/>
    </source>
</evidence>
<dbReference type="EMBL" id="JBFAEG010000046">
    <property type="protein sequence ID" value="MEU5713148.1"/>
    <property type="molecule type" value="Genomic_DNA"/>
</dbReference>
<dbReference type="RefSeq" id="WP_030654316.1">
    <property type="nucleotide sequence ID" value="NZ_JBEXDP010000047.1"/>
</dbReference>
<evidence type="ECO:0000313" key="2">
    <source>
        <dbReference type="EMBL" id="MEU5713148.1"/>
    </source>
</evidence>
<evidence type="ECO:0000256" key="1">
    <source>
        <dbReference type="SAM" id="MobiDB-lite"/>
    </source>
</evidence>
<feature type="compositionally biased region" description="Low complexity" evidence="1">
    <location>
        <begin position="100"/>
        <end position="119"/>
    </location>
</feature>
<protein>
    <submittedName>
        <fullName evidence="2">Uncharacterized protein</fullName>
    </submittedName>
</protein>
<comment type="caution">
    <text evidence="2">The sequence shown here is derived from an EMBL/GenBank/DDBJ whole genome shotgun (WGS) entry which is preliminary data.</text>
</comment>
<reference evidence="2 3" key="1">
    <citation type="submission" date="2024-06" db="EMBL/GenBank/DDBJ databases">
        <title>The Natural Products Discovery Center: Release of the First 8490 Sequenced Strains for Exploring Actinobacteria Biosynthetic Diversity.</title>
        <authorList>
            <person name="Kalkreuter E."/>
            <person name="Kautsar S.A."/>
            <person name="Yang D."/>
            <person name="Bader C.D."/>
            <person name="Teijaro C.N."/>
            <person name="Fluegel L."/>
            <person name="Davis C.M."/>
            <person name="Simpson J.R."/>
            <person name="Lauterbach L."/>
            <person name="Steele A.D."/>
            <person name="Gui C."/>
            <person name="Meng S."/>
            <person name="Li G."/>
            <person name="Viehrig K."/>
            <person name="Ye F."/>
            <person name="Su P."/>
            <person name="Kiefer A.F."/>
            <person name="Nichols A."/>
            <person name="Cepeda A.J."/>
            <person name="Yan W."/>
            <person name="Fan B."/>
            <person name="Jiang Y."/>
            <person name="Adhikari A."/>
            <person name="Zheng C.-J."/>
            <person name="Schuster L."/>
            <person name="Cowan T.M."/>
            <person name="Smanski M.J."/>
            <person name="Chevrette M.G."/>
            <person name="De Carvalho L.P.S."/>
            <person name="Shen B."/>
        </authorList>
    </citation>
    <scope>NUCLEOTIDE SEQUENCE [LARGE SCALE GENOMIC DNA]</scope>
    <source>
        <strain evidence="2 3">NPDC020594</strain>
    </source>
</reference>
<gene>
    <name evidence="2" type="ORF">AB0H04_41110</name>
</gene>
<dbReference type="InterPro" id="IPR037171">
    <property type="entry name" value="NagB/RpiA_transferase-like"/>
</dbReference>
<proteinExistence type="predicted"/>
<dbReference type="Proteomes" id="UP001551011">
    <property type="component" value="Unassembled WGS sequence"/>
</dbReference>
<dbReference type="Gene3D" id="3.40.50.1360">
    <property type="match status" value="1"/>
</dbReference>
<feature type="region of interest" description="Disordered" evidence="1">
    <location>
        <begin position="81"/>
        <end position="119"/>
    </location>
</feature>
<name>A0ABV3AMF8_9ACTN</name>
<sequence length="119" mass="12170">MSLLKVYPDADALGAALAAEIVAGMADAAARGCRHLLGCPGGRSLISTYDAVAARLRSAPMDLSHVVIVMMDDYLEDVPGPVRRVPTDAPHSCERSPSCGSPNRGAGPPGRGAASGTRT</sequence>
<accession>A0ABV3AMF8</accession>
<dbReference type="SUPFAM" id="SSF100950">
    <property type="entry name" value="NagB/RpiA/CoA transferase-like"/>
    <property type="match status" value="1"/>
</dbReference>
<organism evidence="2 3">
    <name type="scientific">Streptomyces flaveolus</name>
    <dbReference type="NCBI Taxonomy" id="67297"/>
    <lineage>
        <taxon>Bacteria</taxon>
        <taxon>Bacillati</taxon>
        <taxon>Actinomycetota</taxon>
        <taxon>Actinomycetes</taxon>
        <taxon>Kitasatosporales</taxon>
        <taxon>Streptomycetaceae</taxon>
        <taxon>Streptomyces</taxon>
    </lineage>
</organism>